<reference evidence="1 2" key="1">
    <citation type="journal article" date="2011" name="Stand. Genomic Sci.">
        <title>Non-contiguous finished genome sequence and contextual data of the filamentous soil bacterium Ktedonobacter racemifer type strain (SOSP1-21).</title>
        <authorList>
            <person name="Chang Y.J."/>
            <person name="Land M."/>
            <person name="Hauser L."/>
            <person name="Chertkov O."/>
            <person name="Del Rio T.G."/>
            <person name="Nolan M."/>
            <person name="Copeland A."/>
            <person name="Tice H."/>
            <person name="Cheng J.F."/>
            <person name="Lucas S."/>
            <person name="Han C."/>
            <person name="Goodwin L."/>
            <person name="Pitluck S."/>
            <person name="Ivanova N."/>
            <person name="Ovchinikova G."/>
            <person name="Pati A."/>
            <person name="Chen A."/>
            <person name="Palaniappan K."/>
            <person name="Mavromatis K."/>
            <person name="Liolios K."/>
            <person name="Brettin T."/>
            <person name="Fiebig A."/>
            <person name="Rohde M."/>
            <person name="Abt B."/>
            <person name="Goker M."/>
            <person name="Detter J.C."/>
            <person name="Woyke T."/>
            <person name="Bristow J."/>
            <person name="Eisen J.A."/>
            <person name="Markowitz V."/>
            <person name="Hugenholtz P."/>
            <person name="Kyrpides N.C."/>
            <person name="Klenk H.P."/>
            <person name="Lapidus A."/>
        </authorList>
    </citation>
    <scope>NUCLEOTIDE SEQUENCE [LARGE SCALE GENOMIC DNA]</scope>
    <source>
        <strain evidence="2">DSM 44963</strain>
    </source>
</reference>
<proteinExistence type="predicted"/>
<dbReference type="InParanoid" id="D6U3K8"/>
<accession>D6U3K8</accession>
<dbReference type="Proteomes" id="UP000004508">
    <property type="component" value="Unassembled WGS sequence"/>
</dbReference>
<evidence type="ECO:0000313" key="2">
    <source>
        <dbReference type="Proteomes" id="UP000004508"/>
    </source>
</evidence>
<keyword evidence="2" id="KW-1185">Reference proteome</keyword>
<protein>
    <submittedName>
        <fullName evidence="1">Uncharacterized protein</fullName>
    </submittedName>
</protein>
<dbReference type="EMBL" id="ADVG01000004">
    <property type="protein sequence ID" value="EFH82998.1"/>
    <property type="molecule type" value="Genomic_DNA"/>
</dbReference>
<dbReference type="AlphaFoldDB" id="D6U3K8"/>
<sequence>MRKARQEHMTMMSHMSVGMKPFILDIPKIVTANVLAFTPLEYVSYPFLTGAA</sequence>
<dbReference type="STRING" id="485913.Krac_3907"/>
<evidence type="ECO:0000313" key="1">
    <source>
        <dbReference type="EMBL" id="EFH82998.1"/>
    </source>
</evidence>
<gene>
    <name evidence="1" type="ORF">Krac_3907</name>
</gene>
<organism evidence="1 2">
    <name type="scientific">Ktedonobacter racemifer DSM 44963</name>
    <dbReference type="NCBI Taxonomy" id="485913"/>
    <lineage>
        <taxon>Bacteria</taxon>
        <taxon>Bacillati</taxon>
        <taxon>Chloroflexota</taxon>
        <taxon>Ktedonobacteria</taxon>
        <taxon>Ktedonobacterales</taxon>
        <taxon>Ktedonobacteraceae</taxon>
        <taxon>Ktedonobacter</taxon>
    </lineage>
</organism>
<comment type="caution">
    <text evidence="1">The sequence shown here is derived from an EMBL/GenBank/DDBJ whole genome shotgun (WGS) entry which is preliminary data.</text>
</comment>
<name>D6U3K8_KTERA</name>